<keyword evidence="1" id="KW-0732">Signal</keyword>
<evidence type="ECO:0000313" key="3">
    <source>
        <dbReference type="Proteomes" id="UP001596317"/>
    </source>
</evidence>
<organism evidence="2 3">
    <name type="scientific">Deinococcus multiflagellatus</name>
    <dbReference type="NCBI Taxonomy" id="1656887"/>
    <lineage>
        <taxon>Bacteria</taxon>
        <taxon>Thermotogati</taxon>
        <taxon>Deinococcota</taxon>
        <taxon>Deinococci</taxon>
        <taxon>Deinococcales</taxon>
        <taxon>Deinococcaceae</taxon>
        <taxon>Deinococcus</taxon>
    </lineage>
</organism>
<name>A0ABW1ZLM0_9DEIO</name>
<evidence type="ECO:0000313" key="2">
    <source>
        <dbReference type="EMBL" id="MFC6661809.1"/>
    </source>
</evidence>
<feature type="signal peptide" evidence="1">
    <location>
        <begin position="1"/>
        <end position="25"/>
    </location>
</feature>
<keyword evidence="3" id="KW-1185">Reference proteome</keyword>
<gene>
    <name evidence="2" type="ORF">ACFP90_16830</name>
</gene>
<feature type="chain" id="PRO_5046792987" description="Lipoprotein" evidence="1">
    <location>
        <begin position="26"/>
        <end position="167"/>
    </location>
</feature>
<evidence type="ECO:0008006" key="4">
    <source>
        <dbReference type="Google" id="ProtNLM"/>
    </source>
</evidence>
<sequence length="167" mass="17856">MKKMLLAVPVLLAACAPAYTGPAPAANEVIAEVVSTTNLKLGLSPEQEASANSFAHISAMILLQERYVTGLPAGYDRFTFPNGSDSMTILSEKSAPIHVQVQWRATHPSTKNTIDVLWESRPLGGKLVSVKVKATATDASVNTAQIEARLLDRYLAADGVRLVARGR</sequence>
<dbReference type="PROSITE" id="PS51257">
    <property type="entry name" value="PROKAR_LIPOPROTEIN"/>
    <property type="match status" value="1"/>
</dbReference>
<proteinExistence type="predicted"/>
<accession>A0ABW1ZLM0</accession>
<protein>
    <recommendedName>
        <fullName evidence="4">Lipoprotein</fullName>
    </recommendedName>
</protein>
<reference evidence="3" key="1">
    <citation type="journal article" date="2019" name="Int. J. Syst. Evol. Microbiol.">
        <title>The Global Catalogue of Microorganisms (GCM) 10K type strain sequencing project: providing services to taxonomists for standard genome sequencing and annotation.</title>
        <authorList>
            <consortium name="The Broad Institute Genomics Platform"/>
            <consortium name="The Broad Institute Genome Sequencing Center for Infectious Disease"/>
            <person name="Wu L."/>
            <person name="Ma J."/>
        </authorList>
    </citation>
    <scope>NUCLEOTIDE SEQUENCE [LARGE SCALE GENOMIC DNA]</scope>
    <source>
        <strain evidence="3">CCUG 63830</strain>
    </source>
</reference>
<dbReference type="Proteomes" id="UP001596317">
    <property type="component" value="Unassembled WGS sequence"/>
</dbReference>
<evidence type="ECO:0000256" key="1">
    <source>
        <dbReference type="SAM" id="SignalP"/>
    </source>
</evidence>
<comment type="caution">
    <text evidence="2">The sequence shown here is derived from an EMBL/GenBank/DDBJ whole genome shotgun (WGS) entry which is preliminary data.</text>
</comment>
<dbReference type="RefSeq" id="WP_224612611.1">
    <property type="nucleotide sequence ID" value="NZ_JAIQXV010000030.1"/>
</dbReference>
<dbReference type="EMBL" id="JBHSWB010000001">
    <property type="protein sequence ID" value="MFC6661809.1"/>
    <property type="molecule type" value="Genomic_DNA"/>
</dbReference>